<evidence type="ECO:0000313" key="3">
    <source>
        <dbReference type="Proteomes" id="UP000320693"/>
    </source>
</evidence>
<keyword evidence="3" id="KW-1185">Reference proteome</keyword>
<comment type="caution">
    <text evidence="2">The sequence shown here is derived from an EMBL/GenBank/DDBJ whole genome shotgun (WGS) entry which is preliminary data.</text>
</comment>
<protein>
    <submittedName>
        <fullName evidence="2">Uncharacterized protein</fullName>
    </submittedName>
</protein>
<gene>
    <name evidence="2" type="ORF">PSA01_37790</name>
</gene>
<dbReference type="Proteomes" id="UP000320693">
    <property type="component" value="Unassembled WGS sequence"/>
</dbReference>
<evidence type="ECO:0000256" key="1">
    <source>
        <dbReference type="SAM" id="MobiDB-lite"/>
    </source>
</evidence>
<feature type="region of interest" description="Disordered" evidence="1">
    <location>
        <begin position="32"/>
        <end position="68"/>
    </location>
</feature>
<organism evidence="2 3">
    <name type="scientific">Pseudonocardia saturnea</name>
    <dbReference type="NCBI Taxonomy" id="33909"/>
    <lineage>
        <taxon>Bacteria</taxon>
        <taxon>Bacillati</taxon>
        <taxon>Actinomycetota</taxon>
        <taxon>Actinomycetes</taxon>
        <taxon>Pseudonocardiales</taxon>
        <taxon>Pseudonocardiaceae</taxon>
        <taxon>Pseudonocardia</taxon>
    </lineage>
</organism>
<name>A0ABQ0S1G1_9PSEU</name>
<accession>A0ABQ0S1G1</accession>
<sequence>MRQPETGGVAERVPGPALRIVAPGKADHEVAAVDHPPVPGVEGVRPRPSGAQFDDTGRPGPEGTTRVPVTVIARDMPPPQ</sequence>
<proteinExistence type="predicted"/>
<reference evidence="2 3" key="1">
    <citation type="submission" date="2019-06" db="EMBL/GenBank/DDBJ databases">
        <title>Whole genome shotgun sequence of Pseudonocardia saturnea NBRC 14499.</title>
        <authorList>
            <person name="Hosoyama A."/>
            <person name="Uohara A."/>
            <person name="Ohji S."/>
            <person name="Ichikawa N."/>
        </authorList>
    </citation>
    <scope>NUCLEOTIDE SEQUENCE [LARGE SCALE GENOMIC DNA]</scope>
    <source>
        <strain evidence="2 3">NBRC 14499</strain>
    </source>
</reference>
<dbReference type="EMBL" id="BJNH01000042">
    <property type="protein sequence ID" value="GEC26750.1"/>
    <property type="molecule type" value="Genomic_DNA"/>
</dbReference>
<evidence type="ECO:0000313" key="2">
    <source>
        <dbReference type="EMBL" id="GEC26750.1"/>
    </source>
</evidence>